<dbReference type="GO" id="GO:0071897">
    <property type="term" value="P:DNA biosynthetic process"/>
    <property type="evidence" value="ECO:0007669"/>
    <property type="project" value="UniProtKB-ARBA"/>
</dbReference>
<evidence type="ECO:0000313" key="3">
    <source>
        <dbReference type="Proteomes" id="UP000324222"/>
    </source>
</evidence>
<proteinExistence type="predicted"/>
<dbReference type="PANTHER" id="PTHR37984:SF7">
    <property type="entry name" value="INTEGRASE CATALYTIC DOMAIN-CONTAINING PROTEIN"/>
    <property type="match status" value="1"/>
</dbReference>
<dbReference type="OrthoDB" id="2286242at2759"/>
<reference evidence="2 3" key="1">
    <citation type="submission" date="2019-05" db="EMBL/GenBank/DDBJ databases">
        <title>Another draft genome of Portunus trituberculatus and its Hox gene families provides insights of decapod evolution.</title>
        <authorList>
            <person name="Jeong J.-H."/>
            <person name="Song I."/>
            <person name="Kim S."/>
            <person name="Choi T."/>
            <person name="Kim D."/>
            <person name="Ryu S."/>
            <person name="Kim W."/>
        </authorList>
    </citation>
    <scope>NUCLEOTIDE SEQUENCE [LARGE SCALE GENOMIC DNA]</scope>
    <source>
        <tissue evidence="2">Muscle</tissue>
    </source>
</reference>
<keyword evidence="3" id="KW-1185">Reference proteome</keyword>
<sequence length="329" mass="35474">MCCAYEAAHQHTAGVGCWREGSRAAGTVRAEEDEDQTPHAAATASGKTHSSRTCWNCGTSHTPDRASCLAREAVCVACHKRGHFKRCCRSSKRPYGTASANAVSGSVTTAGANVSCQPTIEVTVALGKGAKHRTAPVTDTGAQVCVAGAALLSILHIQSTQLQGHAGLQDVADLPLRCLGSCWCNILSAAVLHSRSWCGFVNQLAPFLATAPILNVFRELLKKPCGKSVYWDEQLQEKFHHAQDTICQLAKDGLAYYDKTRLTVALTDWSREGIRFIILQQFCHCLSAITPFCCRAGWRLALCGSRHLTAAETGYAAVEREALVVVWCL</sequence>
<evidence type="ECO:0000313" key="2">
    <source>
        <dbReference type="EMBL" id="MPC71191.1"/>
    </source>
</evidence>
<organism evidence="2 3">
    <name type="scientific">Portunus trituberculatus</name>
    <name type="common">Swimming crab</name>
    <name type="synonym">Neptunus trituberculatus</name>
    <dbReference type="NCBI Taxonomy" id="210409"/>
    <lineage>
        <taxon>Eukaryota</taxon>
        <taxon>Metazoa</taxon>
        <taxon>Ecdysozoa</taxon>
        <taxon>Arthropoda</taxon>
        <taxon>Crustacea</taxon>
        <taxon>Multicrustacea</taxon>
        <taxon>Malacostraca</taxon>
        <taxon>Eumalacostraca</taxon>
        <taxon>Eucarida</taxon>
        <taxon>Decapoda</taxon>
        <taxon>Pleocyemata</taxon>
        <taxon>Brachyura</taxon>
        <taxon>Eubrachyura</taxon>
        <taxon>Portunoidea</taxon>
        <taxon>Portunidae</taxon>
        <taxon>Portuninae</taxon>
        <taxon>Portunus</taxon>
    </lineage>
</organism>
<evidence type="ECO:0000256" key="1">
    <source>
        <dbReference type="SAM" id="MobiDB-lite"/>
    </source>
</evidence>
<dbReference type="InterPro" id="IPR050951">
    <property type="entry name" value="Retrovirus_Pol_polyprotein"/>
</dbReference>
<evidence type="ECO:0008006" key="4">
    <source>
        <dbReference type="Google" id="ProtNLM"/>
    </source>
</evidence>
<dbReference type="Proteomes" id="UP000324222">
    <property type="component" value="Unassembled WGS sequence"/>
</dbReference>
<name>A0A5B7HEM9_PORTR</name>
<dbReference type="PANTHER" id="PTHR37984">
    <property type="entry name" value="PROTEIN CBG26694"/>
    <property type="match status" value="1"/>
</dbReference>
<dbReference type="EMBL" id="VSRR010032476">
    <property type="protein sequence ID" value="MPC71191.1"/>
    <property type="molecule type" value="Genomic_DNA"/>
</dbReference>
<dbReference type="AlphaFoldDB" id="A0A5B7HEM9"/>
<feature type="region of interest" description="Disordered" evidence="1">
    <location>
        <begin position="29"/>
        <end position="49"/>
    </location>
</feature>
<accession>A0A5B7HEM9</accession>
<protein>
    <recommendedName>
        <fullName evidence="4">Reverse transcriptase/retrotransposon-derived protein RNase H-like domain-containing protein</fullName>
    </recommendedName>
</protein>
<comment type="caution">
    <text evidence="2">The sequence shown here is derived from an EMBL/GenBank/DDBJ whole genome shotgun (WGS) entry which is preliminary data.</text>
</comment>
<dbReference type="InterPro" id="IPR043502">
    <property type="entry name" value="DNA/RNA_pol_sf"/>
</dbReference>
<gene>
    <name evidence="2" type="ORF">E2C01_065463</name>
</gene>
<dbReference type="SUPFAM" id="SSF56672">
    <property type="entry name" value="DNA/RNA polymerases"/>
    <property type="match status" value="1"/>
</dbReference>